<feature type="region of interest" description="Disordered" evidence="6">
    <location>
        <begin position="488"/>
        <end position="511"/>
    </location>
</feature>
<name>W0V9Z2_9BURK</name>
<evidence type="ECO:0000313" key="10">
    <source>
        <dbReference type="Proteomes" id="UP000027604"/>
    </source>
</evidence>
<dbReference type="Gene3D" id="3.40.50.300">
    <property type="entry name" value="P-loop containing nucleotide triphosphate hydrolases"/>
    <property type="match status" value="2"/>
</dbReference>
<evidence type="ECO:0000256" key="3">
    <source>
        <dbReference type="ARBA" id="ARBA00022806"/>
    </source>
</evidence>
<dbReference type="AlphaFoldDB" id="W0V9Z2"/>
<evidence type="ECO:0000256" key="5">
    <source>
        <dbReference type="ARBA" id="ARBA00034923"/>
    </source>
</evidence>
<dbReference type="STRING" id="1349767.GJA_3801"/>
<dbReference type="eggNOG" id="COG1074">
    <property type="taxonomic scope" value="Bacteria"/>
</dbReference>
<protein>
    <recommendedName>
        <fullName evidence="5">DNA 3'-5' helicase II</fullName>
    </recommendedName>
</protein>
<accession>W0V9Z2</accession>
<dbReference type="eggNOG" id="COG0210">
    <property type="taxonomic scope" value="Bacteria"/>
</dbReference>
<organism evidence="9 10">
    <name type="scientific">Janthinobacterium agaricidamnosum NBRC 102515 = DSM 9628</name>
    <dbReference type="NCBI Taxonomy" id="1349767"/>
    <lineage>
        <taxon>Bacteria</taxon>
        <taxon>Pseudomonadati</taxon>
        <taxon>Pseudomonadota</taxon>
        <taxon>Betaproteobacteria</taxon>
        <taxon>Burkholderiales</taxon>
        <taxon>Oxalobacteraceae</taxon>
        <taxon>Janthinobacterium</taxon>
    </lineage>
</organism>
<keyword evidence="3" id="KW-0347">Helicase</keyword>
<dbReference type="InterPro" id="IPR000212">
    <property type="entry name" value="DNA_helicase_UvrD/REP"/>
</dbReference>
<evidence type="ECO:0000313" key="9">
    <source>
        <dbReference type="EMBL" id="CDG84415.1"/>
    </source>
</evidence>
<dbReference type="GO" id="GO:0003677">
    <property type="term" value="F:DNA binding"/>
    <property type="evidence" value="ECO:0007669"/>
    <property type="project" value="InterPro"/>
</dbReference>
<keyword evidence="1" id="KW-0547">Nucleotide-binding</keyword>
<feature type="domain" description="UvrD-like helicase C-terminal" evidence="8">
    <location>
        <begin position="572"/>
        <end position="635"/>
    </location>
</feature>
<dbReference type="InterPro" id="IPR027417">
    <property type="entry name" value="P-loop_NTPase"/>
</dbReference>
<evidence type="ECO:0000256" key="2">
    <source>
        <dbReference type="ARBA" id="ARBA00022801"/>
    </source>
</evidence>
<dbReference type="SUPFAM" id="SSF52540">
    <property type="entry name" value="P-loop containing nucleoside triphosphate hydrolases"/>
    <property type="match status" value="1"/>
</dbReference>
<keyword evidence="2" id="KW-0378">Hydrolase</keyword>
<dbReference type="Pfam" id="PF13245">
    <property type="entry name" value="AAA_19"/>
    <property type="match status" value="1"/>
</dbReference>
<keyword evidence="4" id="KW-0067">ATP-binding</keyword>
<dbReference type="Proteomes" id="UP000027604">
    <property type="component" value="Chromosome I"/>
</dbReference>
<feature type="domain" description="UvrD-like helicase C-terminal" evidence="8">
    <location>
        <begin position="464"/>
        <end position="568"/>
    </location>
</feature>
<dbReference type="GO" id="GO:0016787">
    <property type="term" value="F:hydrolase activity"/>
    <property type="evidence" value="ECO:0007669"/>
    <property type="project" value="UniProtKB-KW"/>
</dbReference>
<evidence type="ECO:0000256" key="4">
    <source>
        <dbReference type="ARBA" id="ARBA00022840"/>
    </source>
</evidence>
<dbReference type="PANTHER" id="PTHR11070:SF2">
    <property type="entry name" value="ATP-DEPENDENT DNA HELICASE SRS2"/>
    <property type="match status" value="1"/>
</dbReference>
<keyword evidence="10" id="KW-1185">Reference proteome</keyword>
<proteinExistence type="predicted"/>
<dbReference type="InterPro" id="IPR014017">
    <property type="entry name" value="DNA_helicase_UvrD-like_C"/>
</dbReference>
<dbReference type="HOGENOM" id="CLU_028798_0_0_4"/>
<feature type="domain" description="NERD" evidence="7">
    <location>
        <begin position="55"/>
        <end position="148"/>
    </location>
</feature>
<gene>
    <name evidence="9" type="ORF">GJA_3801</name>
</gene>
<dbReference type="Pfam" id="PF13361">
    <property type="entry name" value="UvrD_C"/>
    <property type="match status" value="2"/>
</dbReference>
<evidence type="ECO:0000256" key="6">
    <source>
        <dbReference type="SAM" id="MobiDB-lite"/>
    </source>
</evidence>
<dbReference type="EMBL" id="HG322949">
    <property type="protein sequence ID" value="CDG84415.1"/>
    <property type="molecule type" value="Genomic_DNA"/>
</dbReference>
<dbReference type="KEGG" id="jag:GJA_3801"/>
<dbReference type="InterPro" id="IPR011528">
    <property type="entry name" value="NERD"/>
</dbReference>
<evidence type="ECO:0000259" key="7">
    <source>
        <dbReference type="Pfam" id="PF08378"/>
    </source>
</evidence>
<dbReference type="PANTHER" id="PTHR11070">
    <property type="entry name" value="UVRD / RECB / PCRA DNA HELICASE FAMILY MEMBER"/>
    <property type="match status" value="1"/>
</dbReference>
<dbReference type="Pfam" id="PF08378">
    <property type="entry name" value="NERD"/>
    <property type="match status" value="1"/>
</dbReference>
<evidence type="ECO:0000256" key="1">
    <source>
        <dbReference type="ARBA" id="ARBA00022741"/>
    </source>
</evidence>
<sequence>MDLSGLSVALWIQLLILRIIFPLSGIYWPDLEIGFGEIVATLIPGIHSCLSRMMPGEKRFAYRLEEKLGAEYLCWYDVSIGDKTRHPDFIVFHPVCGLLVLEVKDWKLDTIQTIDKNHVTLAVDGALKSVQNPLEQARDFMFKVTNKLERDPTLILQNGTSKGKPIFPYGHGVVLSNISRKQFDDAGMGDILPPHLVICQNEMTESADAAVFEQRLVDMMPVKSRSRLSEAQMDRVRWHIFPEVRIPMQQDLFSESGQVMTEIPDILRVMDLQQEQLARSLGDGHRVIHGVAGSGKTLILAYRAEYLAKICQRPILILCYNKMLVSKLADSIKAKGLQEKVHVLTFHAWCSQKLSAYQANRPEKPANSWDSKAWEQYFDGCVDSTIDAVDQGVIPSAQYDAILIDEGHDFKPEWFKLVVKMIHPESNSLLVLYDDAQSIYNGPKKLRFSFSSVGVKAQGRTTILKLNYRNTAEILSVARAFADDLLSPNDTEEDQAPTVQPISTGRRGPKPILRKLPSLSDEAGYLAQVLSEENRAGVPWNEMAILCRRYAVGQDLAGVLKSKGIPFQSQLDKKSAYSSTHNSVKLMTLHSSKGLEFPLVCIPGMGTLAASDDVQDEVRLLYVAMTRATQQLVMTHGDASVLADKMQKAMAVLHGL</sequence>
<evidence type="ECO:0000259" key="8">
    <source>
        <dbReference type="Pfam" id="PF13361"/>
    </source>
</evidence>
<dbReference type="GO" id="GO:0000725">
    <property type="term" value="P:recombinational repair"/>
    <property type="evidence" value="ECO:0007669"/>
    <property type="project" value="TreeGrafter"/>
</dbReference>
<reference evidence="9 10" key="1">
    <citation type="journal article" date="2015" name="Genome Announc.">
        <title>Genome Sequence of Mushroom Soft-Rot Pathogen Janthinobacterium agaricidamnosum.</title>
        <authorList>
            <person name="Graupner K."/>
            <person name="Lackner G."/>
            <person name="Hertweck C."/>
        </authorList>
    </citation>
    <scope>NUCLEOTIDE SEQUENCE [LARGE SCALE GENOMIC DNA]</scope>
    <source>
        <strain evidence="10">NBRC 102515 / DSM 9628</strain>
    </source>
</reference>
<dbReference type="GO" id="GO:0043138">
    <property type="term" value="F:3'-5' DNA helicase activity"/>
    <property type="evidence" value="ECO:0007669"/>
    <property type="project" value="TreeGrafter"/>
</dbReference>
<dbReference type="GO" id="GO:0005524">
    <property type="term" value="F:ATP binding"/>
    <property type="evidence" value="ECO:0007669"/>
    <property type="project" value="UniProtKB-KW"/>
</dbReference>
<dbReference type="PATRIC" id="fig|1349767.4.peg.393"/>